<feature type="active site" description="Nucleophile" evidence="5">
    <location>
        <position position="82"/>
    </location>
</feature>
<dbReference type="GO" id="GO:0047372">
    <property type="term" value="F:monoacylglycerol lipase activity"/>
    <property type="evidence" value="ECO:0007669"/>
    <property type="project" value="TreeGrafter"/>
</dbReference>
<dbReference type="Pfam" id="PF01734">
    <property type="entry name" value="Patatin"/>
    <property type="match status" value="1"/>
</dbReference>
<sequence>MNNSAPILFVNTFVKFSGNGSSSEQENQGEVVITILSIDGGGVRGIIPSEVLSVLESKLQKLDVDNKDARIADYFDFIAGTSTGGLMTAMLTAPNEKKRPLFAAKDIAKFYQDKSANIFLRTPETKNEPPSTDQEGSKISDPGDQATEESSTTHAEVINTPATVLRGFIDLISDISPETKDYAKRERSMDAPLADVCRATSAAPHYFPPNHFKTSKPFNLVDGGVAANNPSFLAVCEAMKEKKTDFQKIVILSLGTGAPDASGRLEVGNGKWGIVDWLWQDDNSTPLLDILTTAPDEMTEIYMSNVFQYCGLEHNYTRIQVELKPSEAMMDNTSKENLQSLKKIGRDLAEQNDAKLEAEENMVLAILANPLIYFPICLFLSILIILVKFFNKVWWTPIRIQSLMKSQGIEGLSYRFLHGNTKEISSMIRKIRSNPRNYYSIHCLWFILTFIHGSRYVMNFLQWYGPQAQLIITELELVKQILSNKDRSYPKTKVSSMAPKMIASLEIMLERWRHHHDKEIDIFSEFKILTSEVISRTSFGSSYLEGEHVFDMLTRMTHIISENNYRVRIPGIGKFVKASYDIEFENESFMNMMKKREKYAMLGELDGYGHDLFGLLLKAYHDSDETRKISFDDLIDQCKNFYLAGEETSASALTWIAFLLAVHTDWQDKARKEVLELFGQQIPNGYVHQNPEIWGEDALLFKPDRFADGVVKATNSNIAVFLPFGLGPRNCAGMNFAITETKLALSMILQHYSFTLSPTYAHCPTEVLTMCPQHGVQVILQPYEPNLL</sequence>
<dbReference type="SUPFAM" id="SSF48264">
    <property type="entry name" value="Cytochrome P450"/>
    <property type="match status" value="1"/>
</dbReference>
<comment type="domain">
    <text evidence="6">The nitrogen atoms of the two glycine residues in the GGXR motif define the oxyanion hole, and stabilize the oxyanion that forms during the nucleophilic attack by the catalytic serine during substrate cleavage.</text>
</comment>
<keyword evidence="11" id="KW-1185">Reference proteome</keyword>
<dbReference type="PROSITE" id="PS00086">
    <property type="entry name" value="CYTOCHROME_P450"/>
    <property type="match status" value="1"/>
</dbReference>
<feature type="short sequence motif" description="GXSXG" evidence="5">
    <location>
        <begin position="80"/>
        <end position="84"/>
    </location>
</feature>
<dbReference type="GO" id="GO:0016042">
    <property type="term" value="P:lipid catabolic process"/>
    <property type="evidence" value="ECO:0007669"/>
    <property type="project" value="UniProtKB-UniRule"/>
</dbReference>
<evidence type="ECO:0000256" key="6">
    <source>
        <dbReference type="RuleBase" id="RU361262"/>
    </source>
</evidence>
<dbReference type="InterPro" id="IPR002401">
    <property type="entry name" value="Cyt_P450_E_grp-I"/>
</dbReference>
<feature type="transmembrane region" description="Helical" evidence="8">
    <location>
        <begin position="437"/>
        <end position="458"/>
    </location>
</feature>
<dbReference type="GO" id="GO:0004620">
    <property type="term" value="F:phospholipase activity"/>
    <property type="evidence" value="ECO:0007669"/>
    <property type="project" value="TreeGrafter"/>
</dbReference>
<dbReference type="PRINTS" id="PR00385">
    <property type="entry name" value="P450"/>
</dbReference>
<dbReference type="Gene3D" id="3.40.1090.10">
    <property type="entry name" value="Cytosolic phospholipase A2 catalytic domain"/>
    <property type="match status" value="1"/>
</dbReference>
<proteinExistence type="inferred from homology"/>
<evidence type="ECO:0000256" key="1">
    <source>
        <dbReference type="ARBA" id="ARBA00010240"/>
    </source>
</evidence>
<evidence type="ECO:0000256" key="5">
    <source>
        <dbReference type="PROSITE-ProRule" id="PRU01161"/>
    </source>
</evidence>
<comment type="caution">
    <text evidence="10">The sequence shown here is derived from an EMBL/GenBank/DDBJ whole genome shotgun (WGS) entry which is preliminary data.</text>
</comment>
<dbReference type="PANTHER" id="PTHR32176">
    <property type="entry name" value="XYLOSE ISOMERASE"/>
    <property type="match status" value="1"/>
</dbReference>
<dbReference type="Proteomes" id="UP000657918">
    <property type="component" value="Unassembled WGS sequence"/>
</dbReference>
<keyword evidence="3 5" id="KW-0443">Lipid metabolism</keyword>
<dbReference type="EC" id="3.1.1.-" evidence="6"/>
<comment type="function">
    <text evidence="6">Lipolytic acyl hydrolase (LAH).</text>
</comment>
<evidence type="ECO:0000256" key="4">
    <source>
        <dbReference type="PIRSR" id="PIRSR602401-1"/>
    </source>
</evidence>
<dbReference type="SUPFAM" id="SSF52151">
    <property type="entry name" value="FabD/lysophospholipase-like"/>
    <property type="match status" value="1"/>
</dbReference>
<dbReference type="Gene3D" id="1.10.630.10">
    <property type="entry name" value="Cytochrome P450"/>
    <property type="match status" value="2"/>
</dbReference>
<feature type="active site" description="Proton acceptor" evidence="5">
    <location>
        <position position="222"/>
    </location>
</feature>
<dbReference type="AlphaFoldDB" id="A0A835MH83"/>
<evidence type="ECO:0000256" key="2">
    <source>
        <dbReference type="ARBA" id="ARBA00022963"/>
    </source>
</evidence>
<keyword evidence="8" id="KW-0812">Transmembrane</keyword>
<evidence type="ECO:0000313" key="10">
    <source>
        <dbReference type="EMBL" id="KAF9660816.1"/>
    </source>
</evidence>
<feature type="short sequence motif" description="GXGXXG" evidence="5">
    <location>
        <begin position="40"/>
        <end position="45"/>
    </location>
</feature>
<dbReference type="PROSITE" id="PS00018">
    <property type="entry name" value="EF_HAND_1"/>
    <property type="match status" value="1"/>
</dbReference>
<comment type="similarity">
    <text evidence="1 6">Belongs to the patatin family.</text>
</comment>
<evidence type="ECO:0000313" key="11">
    <source>
        <dbReference type="Proteomes" id="UP000657918"/>
    </source>
</evidence>
<comment type="cofactor">
    <cofactor evidence="4">
        <name>heme</name>
        <dbReference type="ChEBI" id="CHEBI:30413"/>
    </cofactor>
</comment>
<keyword evidence="8" id="KW-1133">Transmembrane helix</keyword>
<keyword evidence="4" id="KW-0408">Iron</keyword>
<protein>
    <recommendedName>
        <fullName evidence="6">Patatin</fullName>
        <ecNumber evidence="6">3.1.1.-</ecNumber>
    </recommendedName>
</protein>
<dbReference type="GO" id="GO:0005506">
    <property type="term" value="F:iron ion binding"/>
    <property type="evidence" value="ECO:0007669"/>
    <property type="project" value="InterPro"/>
</dbReference>
<dbReference type="Pfam" id="PF00067">
    <property type="entry name" value="p450"/>
    <property type="match status" value="2"/>
</dbReference>
<keyword evidence="4" id="KW-0479">Metal-binding</keyword>
<dbReference type="InterPro" id="IPR018247">
    <property type="entry name" value="EF_Hand_1_Ca_BS"/>
</dbReference>
<dbReference type="InterPro" id="IPR001128">
    <property type="entry name" value="Cyt_P450"/>
</dbReference>
<dbReference type="InterPro" id="IPR016035">
    <property type="entry name" value="Acyl_Trfase/lysoPLipase"/>
</dbReference>
<accession>A0A835MH83</accession>
<dbReference type="PRINTS" id="PR00463">
    <property type="entry name" value="EP450I"/>
</dbReference>
<evidence type="ECO:0000259" key="9">
    <source>
        <dbReference type="PROSITE" id="PS51635"/>
    </source>
</evidence>
<keyword evidence="4" id="KW-0349">Heme</keyword>
<dbReference type="GO" id="GO:0020037">
    <property type="term" value="F:heme binding"/>
    <property type="evidence" value="ECO:0007669"/>
    <property type="project" value="InterPro"/>
</dbReference>
<evidence type="ECO:0000256" key="8">
    <source>
        <dbReference type="SAM" id="Phobius"/>
    </source>
</evidence>
<dbReference type="InterPro" id="IPR036396">
    <property type="entry name" value="Cyt_P450_sf"/>
</dbReference>
<dbReference type="InterPro" id="IPR002641">
    <property type="entry name" value="PNPLA_dom"/>
</dbReference>
<name>A0A835MH83_9ROSI</name>
<feature type="binding site" description="axial binding residue" evidence="4">
    <location>
        <position position="731"/>
    </location>
    <ligand>
        <name>heme</name>
        <dbReference type="ChEBI" id="CHEBI:30413"/>
    </ligand>
    <ligandPart>
        <name>Fe</name>
        <dbReference type="ChEBI" id="CHEBI:18248"/>
    </ligandPart>
</feature>
<dbReference type="EMBL" id="JADGMS010000019">
    <property type="protein sequence ID" value="KAF9660816.1"/>
    <property type="molecule type" value="Genomic_DNA"/>
</dbReference>
<gene>
    <name evidence="10" type="ORF">SADUNF_Sadunf19G0003000</name>
</gene>
<dbReference type="OrthoDB" id="1470350at2759"/>
<keyword evidence="2 5" id="KW-0442">Lipid degradation</keyword>
<keyword evidence="8" id="KW-0472">Membrane</keyword>
<feature type="domain" description="PNPLA" evidence="9">
    <location>
        <begin position="36"/>
        <end position="235"/>
    </location>
</feature>
<evidence type="ECO:0000256" key="3">
    <source>
        <dbReference type="ARBA" id="ARBA00023098"/>
    </source>
</evidence>
<feature type="short sequence motif" description="DGA/G" evidence="5">
    <location>
        <begin position="222"/>
        <end position="224"/>
    </location>
</feature>
<dbReference type="InterPro" id="IPR017972">
    <property type="entry name" value="Cyt_P450_CS"/>
</dbReference>
<dbReference type="GO" id="GO:0016705">
    <property type="term" value="F:oxidoreductase activity, acting on paired donors, with incorporation or reduction of molecular oxygen"/>
    <property type="evidence" value="ECO:0007669"/>
    <property type="project" value="InterPro"/>
</dbReference>
<keyword evidence="5 6" id="KW-0378">Hydrolase</keyword>
<dbReference type="GO" id="GO:0004497">
    <property type="term" value="F:monooxygenase activity"/>
    <property type="evidence" value="ECO:0007669"/>
    <property type="project" value="InterPro"/>
</dbReference>
<dbReference type="PROSITE" id="PS51635">
    <property type="entry name" value="PNPLA"/>
    <property type="match status" value="1"/>
</dbReference>
<organism evidence="10 11">
    <name type="scientific">Salix dunnii</name>
    <dbReference type="NCBI Taxonomy" id="1413687"/>
    <lineage>
        <taxon>Eukaryota</taxon>
        <taxon>Viridiplantae</taxon>
        <taxon>Streptophyta</taxon>
        <taxon>Embryophyta</taxon>
        <taxon>Tracheophyta</taxon>
        <taxon>Spermatophyta</taxon>
        <taxon>Magnoliopsida</taxon>
        <taxon>eudicotyledons</taxon>
        <taxon>Gunneridae</taxon>
        <taxon>Pentapetalae</taxon>
        <taxon>rosids</taxon>
        <taxon>fabids</taxon>
        <taxon>Malpighiales</taxon>
        <taxon>Salicaceae</taxon>
        <taxon>Saliceae</taxon>
        <taxon>Salix</taxon>
    </lineage>
</organism>
<evidence type="ECO:0000256" key="7">
    <source>
        <dbReference type="SAM" id="MobiDB-lite"/>
    </source>
</evidence>
<feature type="region of interest" description="Disordered" evidence="7">
    <location>
        <begin position="120"/>
        <end position="154"/>
    </location>
</feature>
<dbReference type="PANTHER" id="PTHR32176:SF116">
    <property type="entry name" value="PATATIN"/>
    <property type="match status" value="1"/>
</dbReference>
<reference evidence="10 11" key="1">
    <citation type="submission" date="2020-10" db="EMBL/GenBank/DDBJ databases">
        <title>Plant Genome Project.</title>
        <authorList>
            <person name="Zhang R.-G."/>
        </authorList>
    </citation>
    <scope>NUCLEOTIDE SEQUENCE [LARGE SCALE GENOMIC DNA]</scope>
    <source>
        <strain evidence="10">FAFU-HL-1</strain>
        <tissue evidence="10">Leaf</tissue>
    </source>
</reference>
<feature type="transmembrane region" description="Helical" evidence="8">
    <location>
        <begin position="371"/>
        <end position="390"/>
    </location>
</feature>